<evidence type="ECO:0000313" key="1">
    <source>
        <dbReference type="EMBL" id="GGG17630.1"/>
    </source>
</evidence>
<reference evidence="2" key="1">
    <citation type="journal article" date="2019" name="Int. J. Syst. Evol. Microbiol.">
        <title>The Global Catalogue of Microorganisms (GCM) 10K type strain sequencing project: providing services to taxonomists for standard genome sequencing and annotation.</title>
        <authorList>
            <consortium name="The Broad Institute Genomics Platform"/>
            <consortium name="The Broad Institute Genome Sequencing Center for Infectious Disease"/>
            <person name="Wu L."/>
            <person name="Ma J."/>
        </authorList>
    </citation>
    <scope>NUCLEOTIDE SEQUENCE [LARGE SCALE GENOMIC DNA]</scope>
    <source>
        <strain evidence="2">CGMCC 1.15420</strain>
    </source>
</reference>
<dbReference type="EMBL" id="BMIW01000049">
    <property type="protein sequence ID" value="GGG17630.1"/>
    <property type="molecule type" value="Genomic_DNA"/>
</dbReference>
<keyword evidence="2" id="KW-1185">Reference proteome</keyword>
<dbReference type="Proteomes" id="UP000608420">
    <property type="component" value="Unassembled WGS sequence"/>
</dbReference>
<protein>
    <submittedName>
        <fullName evidence="1">Uncharacterized protein</fullName>
    </submittedName>
</protein>
<dbReference type="RefSeq" id="WP_120461596.1">
    <property type="nucleotide sequence ID" value="NZ_BMIW01000049.1"/>
</dbReference>
<sequence length="177" mass="20938">MGAESFFVKFLPKGISRIPIENDYESYGYAGESEVFLLQLIENFTVYNIKCVPRSQYEFIINDSLILTVHSEESKVREISIEGCFSWFEECINEIYKLSMIIYSHIVRIELYHPQIDRELKSLDVKEFCEIISGLYKEKYEDYMKLYGVRGVVCLPREGFYNYVGRQNKKNNKENIQ</sequence>
<gene>
    <name evidence="1" type="ORF">GCM10010913_44660</name>
</gene>
<evidence type="ECO:0000313" key="2">
    <source>
        <dbReference type="Proteomes" id="UP000608420"/>
    </source>
</evidence>
<accession>A0ABQ1W6M8</accession>
<name>A0ABQ1W6M8_9BACL</name>
<proteinExistence type="predicted"/>
<comment type="caution">
    <text evidence="1">The sequence shown here is derived from an EMBL/GenBank/DDBJ whole genome shotgun (WGS) entry which is preliminary data.</text>
</comment>
<organism evidence="1 2">
    <name type="scientific">Paenibacillus aceti</name>
    <dbReference type="NCBI Taxonomy" id="1820010"/>
    <lineage>
        <taxon>Bacteria</taxon>
        <taxon>Bacillati</taxon>
        <taxon>Bacillota</taxon>
        <taxon>Bacilli</taxon>
        <taxon>Bacillales</taxon>
        <taxon>Paenibacillaceae</taxon>
        <taxon>Paenibacillus</taxon>
    </lineage>
</organism>